<dbReference type="OrthoDB" id="433512at2759"/>
<protein>
    <submittedName>
        <fullName evidence="8">Phosphate permease</fullName>
    </submittedName>
</protein>
<dbReference type="EMBL" id="BPQB01000035">
    <property type="protein sequence ID" value="GJE93809.1"/>
    <property type="molecule type" value="Genomic_DNA"/>
</dbReference>
<evidence type="ECO:0000256" key="3">
    <source>
        <dbReference type="ARBA" id="ARBA00022989"/>
    </source>
</evidence>
<evidence type="ECO:0000256" key="4">
    <source>
        <dbReference type="ARBA" id="ARBA00023136"/>
    </source>
</evidence>
<comment type="caution">
    <text evidence="8">The sequence shown here is derived from an EMBL/GenBank/DDBJ whole genome shotgun (WGS) entry which is preliminary data.</text>
</comment>
<sequence length="664" mass="71307">MLTLARPEDAQDAEIQATNVDHAGSDKGPTRTAQTSANEDQRDGLLGRILRRIYPTRETESDSVGAPRAQGLPSPAVNDRSRRSVTQERPHASEESVLAEDDAPMGVRLSQRRLDALQKIDDKIFSWFHIKLCLITGVGFFADAYDMFAINLTSVILDFVYSSTYDDQAGVLKIDSDTSKSNMLKVSSPVGTFVGQLVFGFIADKVGRKRIYGIELIIIVIGTLGQVFCANGPKGTVSIHAALSIWRLVLGVGIGGDYPMSAVYPSECAPKRTRGRMMTAVYSSQGFGQLVAGIVSLIVIQGFKNNFPSDGNIALAQTHADHAWRIILALGCVPAAIAIRFRLTIPESPRFTMDIERNVRRAEKDIKTFFETSHWQWDENSTATQVQMPTSHLADFMDHFGNWSNLKRLLACGHASLAVNVAFYGLAMNTSTLFCSVGVVQSVVACTVPAAAAGHNTSTSAFGGTVFNVTLGPDSFFDPHDVLGGLTDLAAASTIFAAVGLVLGYAAALMLIDHPSFGRKRLQHFGFGALTLLSIILGAVLKAAPTLDTQPPAAHALFGGGGWSHALIALAVLAAFCMSCGPSATTFIIPGEQFPTRHRATCHGLSAAVGKLWQAVLMFIPFMVTGMLATRALEETSGEKLEDLTNEPQGTLVQCSEEESQHTA</sequence>
<feature type="transmembrane region" description="Helical" evidence="6">
    <location>
        <begin position="524"/>
        <end position="544"/>
    </location>
</feature>
<dbReference type="Gene3D" id="1.20.1250.20">
    <property type="entry name" value="MFS general substrate transporter like domains"/>
    <property type="match status" value="1"/>
</dbReference>
<evidence type="ECO:0000256" key="2">
    <source>
        <dbReference type="ARBA" id="ARBA00022692"/>
    </source>
</evidence>
<dbReference type="InterPro" id="IPR020846">
    <property type="entry name" value="MFS_dom"/>
</dbReference>
<feature type="transmembrane region" description="Helical" evidence="6">
    <location>
        <begin position="323"/>
        <end position="343"/>
    </location>
</feature>
<keyword evidence="2 6" id="KW-0812">Transmembrane</keyword>
<evidence type="ECO:0000259" key="7">
    <source>
        <dbReference type="PROSITE" id="PS50850"/>
    </source>
</evidence>
<feature type="region of interest" description="Disordered" evidence="5">
    <location>
        <begin position="639"/>
        <end position="664"/>
    </location>
</feature>
<evidence type="ECO:0000313" key="8">
    <source>
        <dbReference type="EMBL" id="GJE93809.1"/>
    </source>
</evidence>
<organism evidence="8 9">
    <name type="scientific">Phanerochaete sordida</name>
    <dbReference type="NCBI Taxonomy" id="48140"/>
    <lineage>
        <taxon>Eukaryota</taxon>
        <taxon>Fungi</taxon>
        <taxon>Dikarya</taxon>
        <taxon>Basidiomycota</taxon>
        <taxon>Agaricomycotina</taxon>
        <taxon>Agaricomycetes</taxon>
        <taxon>Polyporales</taxon>
        <taxon>Phanerochaetaceae</taxon>
        <taxon>Phanerochaete</taxon>
    </lineage>
</organism>
<comment type="subcellular location">
    <subcellularLocation>
        <location evidence="1">Membrane</location>
        <topology evidence="1">Multi-pass membrane protein</topology>
    </subcellularLocation>
</comment>
<gene>
    <name evidence="8" type="ORF">PsYK624_099710</name>
</gene>
<feature type="transmembrane region" description="Helical" evidence="6">
    <location>
        <begin position="211"/>
        <end position="233"/>
    </location>
</feature>
<dbReference type="Proteomes" id="UP000703269">
    <property type="component" value="Unassembled WGS sequence"/>
</dbReference>
<evidence type="ECO:0000256" key="5">
    <source>
        <dbReference type="SAM" id="MobiDB-lite"/>
    </source>
</evidence>
<name>A0A9P3GGD3_9APHY</name>
<feature type="transmembrane region" description="Helical" evidence="6">
    <location>
        <begin position="239"/>
        <end position="258"/>
    </location>
</feature>
<evidence type="ECO:0000256" key="1">
    <source>
        <dbReference type="ARBA" id="ARBA00004141"/>
    </source>
</evidence>
<feature type="transmembrane region" description="Helical" evidence="6">
    <location>
        <begin position="489"/>
        <end position="512"/>
    </location>
</feature>
<dbReference type="GO" id="GO:0022857">
    <property type="term" value="F:transmembrane transporter activity"/>
    <property type="evidence" value="ECO:0007669"/>
    <property type="project" value="InterPro"/>
</dbReference>
<dbReference type="InterPro" id="IPR005828">
    <property type="entry name" value="MFS_sugar_transport-like"/>
</dbReference>
<feature type="region of interest" description="Disordered" evidence="5">
    <location>
        <begin position="1"/>
        <end position="100"/>
    </location>
</feature>
<dbReference type="PANTHER" id="PTHR24064">
    <property type="entry name" value="SOLUTE CARRIER FAMILY 22 MEMBER"/>
    <property type="match status" value="1"/>
</dbReference>
<feature type="domain" description="Major facilitator superfamily (MFS) profile" evidence="7">
    <location>
        <begin position="132"/>
        <end position="664"/>
    </location>
</feature>
<dbReference type="InterPro" id="IPR036259">
    <property type="entry name" value="MFS_trans_sf"/>
</dbReference>
<dbReference type="GO" id="GO:0016020">
    <property type="term" value="C:membrane"/>
    <property type="evidence" value="ECO:0007669"/>
    <property type="project" value="UniProtKB-SubCell"/>
</dbReference>
<evidence type="ECO:0000256" key="6">
    <source>
        <dbReference type="SAM" id="Phobius"/>
    </source>
</evidence>
<accession>A0A9P3GGD3</accession>
<keyword evidence="9" id="KW-1185">Reference proteome</keyword>
<keyword evidence="4 6" id="KW-0472">Membrane</keyword>
<dbReference type="AlphaFoldDB" id="A0A9P3GGD3"/>
<feature type="transmembrane region" description="Helical" evidence="6">
    <location>
        <begin position="279"/>
        <end position="303"/>
    </location>
</feature>
<feature type="transmembrane region" description="Helical" evidence="6">
    <location>
        <begin position="612"/>
        <end position="633"/>
    </location>
</feature>
<feature type="compositionally biased region" description="Basic and acidic residues" evidence="5">
    <location>
        <begin position="79"/>
        <end position="94"/>
    </location>
</feature>
<proteinExistence type="predicted"/>
<keyword evidence="3 6" id="KW-1133">Transmembrane helix</keyword>
<dbReference type="PROSITE" id="PS50850">
    <property type="entry name" value="MFS"/>
    <property type="match status" value="1"/>
</dbReference>
<dbReference type="Pfam" id="PF00083">
    <property type="entry name" value="Sugar_tr"/>
    <property type="match status" value="2"/>
</dbReference>
<reference evidence="8 9" key="1">
    <citation type="submission" date="2021-08" db="EMBL/GenBank/DDBJ databases">
        <title>Draft Genome Sequence of Phanerochaete sordida strain YK-624.</title>
        <authorList>
            <person name="Mori T."/>
            <person name="Dohra H."/>
            <person name="Suzuki T."/>
            <person name="Kawagishi H."/>
            <person name="Hirai H."/>
        </authorList>
    </citation>
    <scope>NUCLEOTIDE SEQUENCE [LARGE SCALE GENOMIC DNA]</scope>
    <source>
        <strain evidence="8 9">YK-624</strain>
    </source>
</reference>
<dbReference type="PROSITE" id="PS00217">
    <property type="entry name" value="SUGAR_TRANSPORT_2"/>
    <property type="match status" value="1"/>
</dbReference>
<evidence type="ECO:0000313" key="9">
    <source>
        <dbReference type="Proteomes" id="UP000703269"/>
    </source>
</evidence>
<feature type="transmembrane region" description="Helical" evidence="6">
    <location>
        <begin position="564"/>
        <end position="591"/>
    </location>
</feature>
<dbReference type="SUPFAM" id="SSF103473">
    <property type="entry name" value="MFS general substrate transporter"/>
    <property type="match status" value="1"/>
</dbReference>
<dbReference type="InterPro" id="IPR005829">
    <property type="entry name" value="Sugar_transporter_CS"/>
</dbReference>